<protein>
    <submittedName>
        <fullName evidence="5">Beta-ketoacyl-[acyl-carrier-protein] synthase family protein</fullName>
    </submittedName>
</protein>
<proteinExistence type="inferred from homology"/>
<keyword evidence="2 3" id="KW-0808">Transferase</keyword>
<dbReference type="SUPFAM" id="SSF53901">
    <property type="entry name" value="Thiolase-like"/>
    <property type="match status" value="2"/>
</dbReference>
<dbReference type="InterPro" id="IPR020841">
    <property type="entry name" value="PKS_Beta-ketoAc_synthase_dom"/>
</dbReference>
<organism evidence="5 6">
    <name type="scientific">Streptomyces scabichelini</name>
    <dbReference type="NCBI Taxonomy" id="2711217"/>
    <lineage>
        <taxon>Bacteria</taxon>
        <taxon>Bacillati</taxon>
        <taxon>Actinomycetota</taxon>
        <taxon>Actinomycetes</taxon>
        <taxon>Kitasatosporales</taxon>
        <taxon>Streptomycetaceae</taxon>
        <taxon>Streptomyces</taxon>
    </lineage>
</organism>
<sequence>MSRSDRVTGTAFEDVVITGLGFVLPGADTPEGVWRHLSQGESQLSNLPPVISGSTGIHSAGRLDDFDHAPYLPDLPDNFAKRYSREILVVLSAVQNAVRDAAFGDDGALDPPRTGVVASCSRGPVEWWSQTASGAVWDQARPPVSTAQAVFASLAGTPASLSAVRLGAQGLVSTVSNACVGGHQALALAAQEIRRGAADVMFVVGHELPLVPEVLQVYSASGTSVLSRDTDPKRAIKPYDIRRDGFALGEGAVVAVLERASHAEARRAQVYAALRSVHSVSEAAHATRMDLTGKSTAQLMAETLDAIGATAGELDYICGHGTATRYNDLAESRALSHLYGPRRSDWAPLGSIKPVYGHLLGAAGLLNCAALALMLKRQCLVPTINCEAVEPECDHDHVTEGARPGRPRLAMSLAFAIGSQSSALVLEAAA</sequence>
<dbReference type="InterPro" id="IPR014030">
    <property type="entry name" value="Ketoacyl_synth_N"/>
</dbReference>
<dbReference type="Proteomes" id="UP000472335">
    <property type="component" value="Unassembled WGS sequence"/>
</dbReference>
<feature type="domain" description="Ketosynthase family 3 (KS3)" evidence="4">
    <location>
        <begin position="12"/>
        <end position="428"/>
    </location>
</feature>
<evidence type="ECO:0000256" key="2">
    <source>
        <dbReference type="ARBA" id="ARBA00022679"/>
    </source>
</evidence>
<evidence type="ECO:0000256" key="1">
    <source>
        <dbReference type="ARBA" id="ARBA00008467"/>
    </source>
</evidence>
<keyword evidence="6" id="KW-1185">Reference proteome</keyword>
<evidence type="ECO:0000259" key="4">
    <source>
        <dbReference type="PROSITE" id="PS52004"/>
    </source>
</evidence>
<reference evidence="5 6" key="1">
    <citation type="submission" date="2020-02" db="EMBL/GenBank/DDBJ databases">
        <title>Whole-genome analyses of novel actinobacteria.</title>
        <authorList>
            <person name="Sahin N."/>
            <person name="Gencbay T."/>
        </authorList>
    </citation>
    <scope>NUCLEOTIDE SEQUENCE [LARGE SCALE GENOMIC DNA]</scope>
    <source>
        <strain evidence="5 6">HC44</strain>
    </source>
</reference>
<accession>A0A6G4VCM9</accession>
<dbReference type="GO" id="GO:0004315">
    <property type="term" value="F:3-oxoacyl-[acyl-carrier-protein] synthase activity"/>
    <property type="evidence" value="ECO:0007669"/>
    <property type="project" value="TreeGrafter"/>
</dbReference>
<dbReference type="InterPro" id="IPR014031">
    <property type="entry name" value="Ketoacyl_synth_C"/>
</dbReference>
<dbReference type="PANTHER" id="PTHR11712">
    <property type="entry name" value="POLYKETIDE SYNTHASE-RELATED"/>
    <property type="match status" value="1"/>
</dbReference>
<comment type="similarity">
    <text evidence="1 3">Belongs to the thiolase-like superfamily. Beta-ketoacyl-ACP synthases family.</text>
</comment>
<dbReference type="GO" id="GO:0005829">
    <property type="term" value="C:cytosol"/>
    <property type="evidence" value="ECO:0007669"/>
    <property type="project" value="TreeGrafter"/>
</dbReference>
<dbReference type="Gene3D" id="3.40.47.10">
    <property type="match status" value="2"/>
</dbReference>
<comment type="caution">
    <text evidence="5">The sequence shown here is derived from an EMBL/GenBank/DDBJ whole genome shotgun (WGS) entry which is preliminary data.</text>
</comment>
<dbReference type="RefSeq" id="WP_165263935.1">
    <property type="nucleotide sequence ID" value="NZ_JAAKZY010000109.1"/>
</dbReference>
<dbReference type="Pfam" id="PF02801">
    <property type="entry name" value="Ketoacyl-synt_C"/>
    <property type="match status" value="1"/>
</dbReference>
<dbReference type="PANTHER" id="PTHR11712:SF336">
    <property type="entry name" value="3-OXOACYL-[ACYL-CARRIER-PROTEIN] SYNTHASE, MITOCHONDRIAL"/>
    <property type="match status" value="1"/>
</dbReference>
<evidence type="ECO:0000313" key="5">
    <source>
        <dbReference type="EMBL" id="NGO11577.1"/>
    </source>
</evidence>
<evidence type="ECO:0000256" key="3">
    <source>
        <dbReference type="RuleBase" id="RU003694"/>
    </source>
</evidence>
<evidence type="ECO:0000313" key="6">
    <source>
        <dbReference type="Proteomes" id="UP000472335"/>
    </source>
</evidence>
<dbReference type="AlphaFoldDB" id="A0A6G4VCM9"/>
<dbReference type="Pfam" id="PF00109">
    <property type="entry name" value="ketoacyl-synt"/>
    <property type="match status" value="1"/>
</dbReference>
<dbReference type="EMBL" id="JAAKZY010000109">
    <property type="protein sequence ID" value="NGO11577.1"/>
    <property type="molecule type" value="Genomic_DNA"/>
</dbReference>
<name>A0A6G4VCM9_9ACTN</name>
<dbReference type="SMART" id="SM00825">
    <property type="entry name" value="PKS_KS"/>
    <property type="match status" value="1"/>
</dbReference>
<dbReference type="PROSITE" id="PS52004">
    <property type="entry name" value="KS3_2"/>
    <property type="match status" value="1"/>
</dbReference>
<dbReference type="GO" id="GO:0006633">
    <property type="term" value="P:fatty acid biosynthetic process"/>
    <property type="evidence" value="ECO:0007669"/>
    <property type="project" value="TreeGrafter"/>
</dbReference>
<dbReference type="InterPro" id="IPR016039">
    <property type="entry name" value="Thiolase-like"/>
</dbReference>
<gene>
    <name evidence="5" type="ORF">G5C60_29285</name>
</gene>
<dbReference type="InterPro" id="IPR000794">
    <property type="entry name" value="Beta-ketoacyl_synthase"/>
</dbReference>